<dbReference type="EMBL" id="CAJRAF010000002">
    <property type="protein sequence ID" value="CAG5000110.1"/>
    <property type="molecule type" value="Genomic_DNA"/>
</dbReference>
<keyword evidence="4" id="KW-1185">Reference proteome</keyword>
<proteinExistence type="predicted"/>
<accession>A0A916NBT8</accession>
<dbReference type="RefSeq" id="WP_215239029.1">
    <property type="nucleotide sequence ID" value="NZ_CAJRAF010000002.1"/>
</dbReference>
<dbReference type="InterPro" id="IPR036514">
    <property type="entry name" value="SGNH_hydro_sf"/>
</dbReference>
<keyword evidence="1" id="KW-0378">Hydrolase</keyword>
<comment type="caution">
    <text evidence="3">The sequence shown here is derived from an EMBL/GenBank/DDBJ whole genome shotgun (WGS) entry which is preliminary data.</text>
</comment>
<dbReference type="InterPro" id="IPR005181">
    <property type="entry name" value="SASA"/>
</dbReference>
<reference evidence="3" key="1">
    <citation type="submission" date="2021-04" db="EMBL/GenBank/DDBJ databases">
        <authorList>
            <person name="Rodrigo-Torres L."/>
            <person name="Arahal R. D."/>
            <person name="Lucena T."/>
        </authorList>
    </citation>
    <scope>NUCLEOTIDE SEQUENCE</scope>
    <source>
        <strain evidence="3">CECT 9275</strain>
    </source>
</reference>
<name>A0A916NBT8_9BACT</name>
<evidence type="ECO:0000313" key="3">
    <source>
        <dbReference type="EMBL" id="CAG5000110.1"/>
    </source>
</evidence>
<feature type="domain" description="Sialate O-acetylesterase" evidence="2">
    <location>
        <begin position="418"/>
        <end position="535"/>
    </location>
</feature>
<dbReference type="GO" id="GO:0005975">
    <property type="term" value="P:carbohydrate metabolic process"/>
    <property type="evidence" value="ECO:0007669"/>
    <property type="project" value="InterPro"/>
</dbReference>
<dbReference type="GO" id="GO:0001681">
    <property type="term" value="F:sialate O-acetylesterase activity"/>
    <property type="evidence" value="ECO:0007669"/>
    <property type="project" value="InterPro"/>
</dbReference>
<sequence>MTTIRIPKCLIAALICIVSVARADVRLPKIFGSHMIIQQKKPAPVWGWSDAGEKVMLVLNSGGKAIQTKTIKAGKDGKWLLRVDPVDAGGPYQITVSGKKNKVVMDDVLFGEVWICSGQSNMEMLVNRSRNATEEKSKANFPQIRHFKVPHDRSLVPKDDISGGEWQLTTPETVGDFSAVAYFFARDLHEKLNVPVGLVNSSWGGTQVESWISLDAMKSLDDFKEHVASMPTSLEAFNAMRKKQLDDRIISEQGSFPDAETLKTWPSFSLDDASWKTMEMPGYFDLKFLPGLDGAVWFRKEIDLPAKWADQSMILMLGPVDDIDVTYVNGVKIGESLKKVPQGRNYIIPADLLKAGKNVITVRIEDLGAIGGFTGKPEQMKLTRDDYELPLAGSWKYRVESSLDNKQLSGANVTSTILYNAMIAPLIPYAMRGTIWYQGETNAPRAYQYRKSFPLMISDWRKRWGEDFPFLFVQLASWSANNGTSEKGSTWAELREAQTMTLNTVPNTGMAVIYDIGETADIHPKNKQDVGHRLAFSALKQVYGKDIVYSGPAYESMQVNGNKITLSFKRTGSGLKSSDKYGYVKGFEIAGDDRKFYWAQAHIDGDKLIIWSDEVSKPVAARYGWSDDNIEANLYNKEGIPAIPFRTDTWKGITEGVLFK</sequence>
<evidence type="ECO:0000313" key="4">
    <source>
        <dbReference type="Proteomes" id="UP000680038"/>
    </source>
</evidence>
<gene>
    <name evidence="3" type="ORF">DYBT9275_02390</name>
</gene>
<evidence type="ECO:0000256" key="1">
    <source>
        <dbReference type="ARBA" id="ARBA00022801"/>
    </source>
</evidence>
<dbReference type="Pfam" id="PF03629">
    <property type="entry name" value="SASA"/>
    <property type="match status" value="1"/>
</dbReference>
<dbReference type="PANTHER" id="PTHR22901">
    <property type="entry name" value="SIALATE O-ACETYLESTERASE"/>
    <property type="match status" value="1"/>
</dbReference>
<dbReference type="Proteomes" id="UP000680038">
    <property type="component" value="Unassembled WGS sequence"/>
</dbReference>
<dbReference type="Gene3D" id="3.40.50.1110">
    <property type="entry name" value="SGNH hydrolase"/>
    <property type="match status" value="2"/>
</dbReference>
<dbReference type="SUPFAM" id="SSF52266">
    <property type="entry name" value="SGNH hydrolase"/>
    <property type="match status" value="1"/>
</dbReference>
<dbReference type="PANTHER" id="PTHR22901:SF0">
    <property type="entry name" value="SIALATE O-ACETYLESTERASE"/>
    <property type="match status" value="1"/>
</dbReference>
<dbReference type="GO" id="GO:0004553">
    <property type="term" value="F:hydrolase activity, hydrolyzing O-glycosyl compounds"/>
    <property type="evidence" value="ECO:0007669"/>
    <property type="project" value="InterPro"/>
</dbReference>
<dbReference type="Gene3D" id="2.60.120.260">
    <property type="entry name" value="Galactose-binding domain-like"/>
    <property type="match status" value="1"/>
</dbReference>
<organism evidence="3 4">
    <name type="scientific">Dyadobacter helix</name>
    <dbReference type="NCBI Taxonomy" id="2822344"/>
    <lineage>
        <taxon>Bacteria</taxon>
        <taxon>Pseudomonadati</taxon>
        <taxon>Bacteroidota</taxon>
        <taxon>Cytophagia</taxon>
        <taxon>Cytophagales</taxon>
        <taxon>Spirosomataceae</taxon>
        <taxon>Dyadobacter</taxon>
    </lineage>
</organism>
<evidence type="ECO:0000259" key="2">
    <source>
        <dbReference type="Pfam" id="PF03629"/>
    </source>
</evidence>
<dbReference type="AlphaFoldDB" id="A0A916NBT8"/>
<dbReference type="SUPFAM" id="SSF49785">
    <property type="entry name" value="Galactose-binding domain-like"/>
    <property type="match status" value="1"/>
</dbReference>
<dbReference type="InterPro" id="IPR039329">
    <property type="entry name" value="SIAE"/>
</dbReference>
<protein>
    <recommendedName>
        <fullName evidence="2">Sialate O-acetylesterase domain-containing protein</fullName>
    </recommendedName>
</protein>
<dbReference type="InterPro" id="IPR008979">
    <property type="entry name" value="Galactose-bd-like_sf"/>
</dbReference>